<feature type="coiled-coil region" evidence="1">
    <location>
        <begin position="275"/>
        <end position="302"/>
    </location>
</feature>
<organism evidence="3 4">
    <name type="scientific">Sphagnum jensenii</name>
    <dbReference type="NCBI Taxonomy" id="128206"/>
    <lineage>
        <taxon>Eukaryota</taxon>
        <taxon>Viridiplantae</taxon>
        <taxon>Streptophyta</taxon>
        <taxon>Embryophyta</taxon>
        <taxon>Bryophyta</taxon>
        <taxon>Sphagnophytina</taxon>
        <taxon>Sphagnopsida</taxon>
        <taxon>Sphagnales</taxon>
        <taxon>Sphagnaceae</taxon>
        <taxon>Sphagnum</taxon>
    </lineage>
</organism>
<dbReference type="Proteomes" id="UP001497444">
    <property type="component" value="Chromosome 13"/>
</dbReference>
<name>A0ABP0W362_9BRYO</name>
<sequence length="515" mass="58007">MSQGKPRKIAMKNNGQLMRGGEAAAVAASSSSSSATREGRRRRDSSLVSPPPMMVQERVLEGLERASEEEEQQQEENQELEPGMMLRQPLDVVATIDSWTADWMVQEQVDKREAELVESWLSRMLSKVLKMEEEENVAEEQQQQQQHSSLPLEGCGLRGAGLDRKRLMERGMPANHIDFVYRALYAHSAGFYETLHGGQGFKVDAEEMERLSVAFKLLMNLMQQGTTDAAAAIIPALYSSPDDASKLDGINVKENKLFESRSQLEVKSLLMVKELRAEKAKTKRLEAVIAQLENTIQKKDMAVEMQMKVDWHTEKMHLVEQLDAANRLLVEEKQCTTQLRKQSQRYVEEVTSVLADREVNANINAQNQQMAAEQLERATEMLISTGNQIKSLENSLATSKAELMDVQERTAVVLNGDDRGLPELRLQSVDWRKEHEQFQILCKEKDGLLAKQAEQATQISGLQRENGNLDLVVAKLRVKIIELEKEIGALSVQLLDMDESLAESVFVSSTVRSTR</sequence>
<gene>
    <name evidence="3" type="ORF">CSSPJE1EN1_LOCUS6375</name>
</gene>
<protein>
    <submittedName>
        <fullName evidence="3">Uncharacterized protein</fullName>
    </submittedName>
</protein>
<feature type="region of interest" description="Disordered" evidence="2">
    <location>
        <begin position="1"/>
        <end position="55"/>
    </location>
</feature>
<keyword evidence="1" id="KW-0175">Coiled coil</keyword>
<evidence type="ECO:0000313" key="4">
    <source>
        <dbReference type="Proteomes" id="UP001497444"/>
    </source>
</evidence>
<keyword evidence="4" id="KW-1185">Reference proteome</keyword>
<evidence type="ECO:0000256" key="1">
    <source>
        <dbReference type="SAM" id="Coils"/>
    </source>
</evidence>
<evidence type="ECO:0000313" key="3">
    <source>
        <dbReference type="EMBL" id="CAK9260897.1"/>
    </source>
</evidence>
<reference evidence="3" key="1">
    <citation type="submission" date="2024-02" db="EMBL/GenBank/DDBJ databases">
        <authorList>
            <consortium name="ELIXIR-Norway"/>
            <consortium name="Elixir Norway"/>
        </authorList>
    </citation>
    <scope>NUCLEOTIDE SEQUENCE</scope>
</reference>
<feature type="region of interest" description="Disordered" evidence="2">
    <location>
        <begin position="135"/>
        <end position="155"/>
    </location>
</feature>
<feature type="coiled-coil region" evidence="1">
    <location>
        <begin position="375"/>
        <end position="409"/>
    </location>
</feature>
<feature type="compositionally biased region" description="Low complexity" evidence="2">
    <location>
        <begin position="19"/>
        <end position="36"/>
    </location>
</feature>
<feature type="compositionally biased region" description="Basic residues" evidence="2">
    <location>
        <begin position="1"/>
        <end position="10"/>
    </location>
</feature>
<evidence type="ECO:0000256" key="2">
    <source>
        <dbReference type="SAM" id="MobiDB-lite"/>
    </source>
</evidence>
<proteinExistence type="predicted"/>
<accession>A0ABP0W362</accession>
<dbReference type="EMBL" id="OZ020108">
    <property type="protein sequence ID" value="CAK9260897.1"/>
    <property type="molecule type" value="Genomic_DNA"/>
</dbReference>